<keyword evidence="3" id="KW-0547">Nucleotide-binding</keyword>
<accession>A0A4Y7WHN6</accession>
<evidence type="ECO:0000256" key="1">
    <source>
        <dbReference type="ARBA" id="ARBA00005417"/>
    </source>
</evidence>
<feature type="domain" description="ABC transporter" evidence="5">
    <location>
        <begin position="9"/>
        <end position="235"/>
    </location>
</feature>
<dbReference type="InterPro" id="IPR003439">
    <property type="entry name" value="ABC_transporter-like_ATP-bd"/>
</dbReference>
<dbReference type="Pfam" id="PF00005">
    <property type="entry name" value="ABC_tran"/>
    <property type="match status" value="1"/>
</dbReference>
<dbReference type="Gene3D" id="3.40.50.300">
    <property type="entry name" value="P-loop containing nucleotide triphosphate hydrolases"/>
    <property type="match status" value="1"/>
</dbReference>
<dbReference type="InterPro" id="IPR017871">
    <property type="entry name" value="ABC_transporter-like_CS"/>
</dbReference>
<dbReference type="PANTHER" id="PTHR43335:SF11">
    <property type="entry name" value="ABC TRANSPORTER RELATED"/>
    <property type="match status" value="1"/>
</dbReference>
<evidence type="ECO:0000313" key="7">
    <source>
        <dbReference type="Proteomes" id="UP000298210"/>
    </source>
</evidence>
<keyword evidence="4 6" id="KW-0067">ATP-binding</keyword>
<dbReference type="InterPro" id="IPR027417">
    <property type="entry name" value="P-loop_NTPase"/>
</dbReference>
<dbReference type="Proteomes" id="UP000298210">
    <property type="component" value="Unassembled WGS sequence"/>
</dbReference>
<dbReference type="SMART" id="SM00382">
    <property type="entry name" value="AAA"/>
    <property type="match status" value="1"/>
</dbReference>
<evidence type="ECO:0000259" key="5">
    <source>
        <dbReference type="PROSITE" id="PS50893"/>
    </source>
</evidence>
<dbReference type="GO" id="GO:0016887">
    <property type="term" value="F:ATP hydrolysis activity"/>
    <property type="evidence" value="ECO:0007669"/>
    <property type="project" value="InterPro"/>
</dbReference>
<dbReference type="InterPro" id="IPR003593">
    <property type="entry name" value="AAA+_ATPase"/>
</dbReference>
<comment type="caution">
    <text evidence="6">The sequence shown here is derived from an EMBL/GenBank/DDBJ whole genome shotgun (WGS) entry which is preliminary data.</text>
</comment>
<dbReference type="PROSITE" id="PS50893">
    <property type="entry name" value="ABC_TRANSPORTER_2"/>
    <property type="match status" value="1"/>
</dbReference>
<dbReference type="AlphaFoldDB" id="A0A4Y7WHN6"/>
<dbReference type="GO" id="GO:0005524">
    <property type="term" value="F:ATP binding"/>
    <property type="evidence" value="ECO:0007669"/>
    <property type="project" value="UniProtKB-KW"/>
</dbReference>
<comment type="similarity">
    <text evidence="1">Belongs to the ABC transporter superfamily.</text>
</comment>
<evidence type="ECO:0000256" key="3">
    <source>
        <dbReference type="ARBA" id="ARBA00022741"/>
    </source>
</evidence>
<name>A0A4Y7WHN6_9BACI</name>
<dbReference type="PANTHER" id="PTHR43335">
    <property type="entry name" value="ABC TRANSPORTER, ATP-BINDING PROTEIN"/>
    <property type="match status" value="1"/>
</dbReference>
<sequence>MHTLSSEERKVVNIKVIELNKGSRIHHVNAYIETNQITALIGENGAGKTTLLQVMASLLKPTSGRIEFEGAMKKDIRSYIGFLPQFPSFHEWMTGLEYLTHVGQLVGLKKQNAVRKATDLLTLVRLEESRGKRIESYSGGMKQRLGIAQSLVNNPKVLLLDEPVSALDPKARTEVMELLLTLKKDRTIIYSTHVLHDAEQVSDAYMLMHKGQLIETGSLHSKEEDYVLEIETAECERLEAELKTVYPKRCITRGLNHVEINITPTKVREDLMLLSILEKGGYSFDGIRKRKKTLEDIFQKAVTG</sequence>
<organism evidence="6 7">
    <name type="scientific">Shouchella lehensis</name>
    <dbReference type="NCBI Taxonomy" id="300825"/>
    <lineage>
        <taxon>Bacteria</taxon>
        <taxon>Bacillati</taxon>
        <taxon>Bacillota</taxon>
        <taxon>Bacilli</taxon>
        <taxon>Bacillales</taxon>
        <taxon>Bacillaceae</taxon>
        <taxon>Shouchella</taxon>
    </lineage>
</organism>
<proteinExistence type="inferred from homology"/>
<keyword evidence="2" id="KW-0813">Transport</keyword>
<dbReference type="PROSITE" id="PS00211">
    <property type="entry name" value="ABC_TRANSPORTER_1"/>
    <property type="match status" value="1"/>
</dbReference>
<protein>
    <submittedName>
        <fullName evidence="6">ABC transporter ATP-binding protein</fullName>
    </submittedName>
</protein>
<gene>
    <name evidence="6" type="ORF">E2L03_11575</name>
</gene>
<dbReference type="EMBL" id="SNUX01000003">
    <property type="protein sequence ID" value="TES47797.1"/>
    <property type="molecule type" value="Genomic_DNA"/>
</dbReference>
<evidence type="ECO:0000256" key="4">
    <source>
        <dbReference type="ARBA" id="ARBA00022840"/>
    </source>
</evidence>
<reference evidence="6 7" key="1">
    <citation type="submission" date="2019-03" db="EMBL/GenBank/DDBJ databases">
        <authorList>
            <person name="Liu G."/>
        </authorList>
    </citation>
    <scope>NUCLEOTIDE SEQUENCE [LARGE SCALE GENOMIC DNA]</scope>
    <source>
        <strain evidence="6 7">DSM 19099</strain>
    </source>
</reference>
<evidence type="ECO:0000313" key="6">
    <source>
        <dbReference type="EMBL" id="TES47797.1"/>
    </source>
</evidence>
<dbReference type="SUPFAM" id="SSF52540">
    <property type="entry name" value="P-loop containing nucleoside triphosphate hydrolases"/>
    <property type="match status" value="1"/>
</dbReference>
<evidence type="ECO:0000256" key="2">
    <source>
        <dbReference type="ARBA" id="ARBA00022448"/>
    </source>
</evidence>
<dbReference type="CDD" id="cd03230">
    <property type="entry name" value="ABC_DR_subfamily_A"/>
    <property type="match status" value="1"/>
</dbReference>